<dbReference type="InterPro" id="IPR018200">
    <property type="entry name" value="USP_CS"/>
</dbReference>
<evidence type="ECO:0000256" key="2">
    <source>
        <dbReference type="ARBA" id="ARBA00009085"/>
    </source>
</evidence>
<dbReference type="PANTHER" id="PTHR21646">
    <property type="entry name" value="UBIQUITIN CARBOXYL-TERMINAL HYDROLASE"/>
    <property type="match status" value="1"/>
</dbReference>
<keyword evidence="5" id="KW-0833">Ubl conjugation pathway</keyword>
<evidence type="ECO:0000256" key="7">
    <source>
        <dbReference type="ARBA" id="ARBA00022807"/>
    </source>
</evidence>
<proteinExistence type="inferred from homology"/>
<dbReference type="InterPro" id="IPR050185">
    <property type="entry name" value="Ub_carboxyl-term_hydrolase"/>
</dbReference>
<dbReference type="KEGG" id="cot:CORT_0E04390"/>
<feature type="compositionally biased region" description="Pro residues" evidence="8">
    <location>
        <begin position="21"/>
        <end position="31"/>
    </location>
</feature>
<keyword evidence="7" id="KW-0788">Thiol protease</keyword>
<organism evidence="10 11">
    <name type="scientific">Candida orthopsilosis (strain 90-125)</name>
    <name type="common">Yeast</name>
    <dbReference type="NCBI Taxonomy" id="1136231"/>
    <lineage>
        <taxon>Eukaryota</taxon>
        <taxon>Fungi</taxon>
        <taxon>Dikarya</taxon>
        <taxon>Ascomycota</taxon>
        <taxon>Saccharomycotina</taxon>
        <taxon>Pichiomycetes</taxon>
        <taxon>Debaryomycetaceae</taxon>
        <taxon>Candida/Lodderomyces clade</taxon>
        <taxon>Candida</taxon>
    </lineage>
</organism>
<feature type="compositionally biased region" description="Acidic residues" evidence="8">
    <location>
        <begin position="323"/>
        <end position="340"/>
    </location>
</feature>
<dbReference type="GO" id="GO:0004843">
    <property type="term" value="F:cysteine-type deubiquitinase activity"/>
    <property type="evidence" value="ECO:0007669"/>
    <property type="project" value="UniProtKB-EC"/>
</dbReference>
<dbReference type="InterPro" id="IPR001394">
    <property type="entry name" value="Peptidase_C19_UCH"/>
</dbReference>
<sequence length="1063" mass="120277">MTFVSTSPSKLSASYLSSKKLPPPPPPPDPPAHGHHHKETSGILKTHSSIASIPMSDSINNSGNHQRHSRADEKYGGSSSPESNDSTKNNNYSIQDYKIQTSTSPSVPLSYPQSKSTLMQPSGSTNSILSQEDVEYYYTKIINYEFRSLQLDTELQTKSLFDLIDYCESLYESANESTNHLQAIKSYTKGFLIFNYFINSFVMFHFDGFDAFIESNEQDFIIYLNIFAFYNTDQVFQNGNYTVTSIDLRSFIKSYLTKKNLLSFNLEELYDWLFQYINYLREKDQVGDEYNANDGVEANERVMDSTGNSSTISRYGDQLDGTSDVDDASSDGPDAFDEELSFAKNDYPPAQGSGQHSRQSSLGSVDGFKVRYPSVRLPKQNGSYNPPANKLVSEKAMKKPPPPIPTTLPPALLNQQLVSTSVNTKKEYHTMIGHQDRNGKPKESTSINSHHYDDYQNPYPKEDIVSKMTAEDTIRTNASRINQSEGIQAYSRSSQRPPIPISQSANVHAGSNNFDPSVSNQKYGQSIGAVFNGRQHSYPQTGPSFYQQSTPVPTFPPPQPRPQSQSQSQQPPIVYSTYGPLHSNGNMMQYQQSFNSYQQPQQYYQSNYPAHFSHPSTHGHPMIPAHVLEQQEQIKSRKMSILKDYAICGLRNFGSSCYINSTIQMLFGIYSFKVVFNRGYQKYVKDPSFLKVMQHPDSHKKDSVLLSEAIAGLLRTFDQNGGVSVSPTKFIRVTSLLKPDFNIPHEQQDSQEFLLFLLERLHAELCDRSMENFDPELLCARWNINVSIENQSSYFKWWRSLHEHEGSSPISDLFQGHLQNKLRCNKCGYESITYSTFSILSLPIPNTKRANEIVELTSCLSYYIQDETLSGENAWRCPKCHGEVPTVENHPVFVQKKGLFKLGKSKKSSSGASSNGNRSSSSDTISTKSLSFVKLPPVLFIHLSRFSMYNLTDKLNTPIRYPIELRFNNQGHEIVYKISGVINHFGNLKSGHYTALINKSTMNESKHDMENLKHPCWCNFDDENVRPNVNNGTLRFGVDGQSHDVREMISTDVYVLCYERVDV</sequence>
<feature type="compositionally biased region" description="Polar residues" evidence="8">
    <location>
        <begin position="505"/>
        <end position="521"/>
    </location>
</feature>
<dbReference type="PROSITE" id="PS50235">
    <property type="entry name" value="USP_3"/>
    <property type="match status" value="1"/>
</dbReference>
<evidence type="ECO:0000256" key="1">
    <source>
        <dbReference type="ARBA" id="ARBA00000707"/>
    </source>
</evidence>
<dbReference type="GO" id="GO:0006508">
    <property type="term" value="P:proteolysis"/>
    <property type="evidence" value="ECO:0007669"/>
    <property type="project" value="UniProtKB-KW"/>
</dbReference>
<keyword evidence="4" id="KW-0645">Protease</keyword>
<feature type="region of interest" description="Disordered" evidence="8">
    <location>
        <begin position="1"/>
        <end position="124"/>
    </location>
</feature>
<comment type="similarity">
    <text evidence="2">Belongs to the peptidase C19 family.</text>
</comment>
<feature type="compositionally biased region" description="Polar residues" evidence="8">
    <location>
        <begin position="352"/>
        <end position="363"/>
    </location>
</feature>
<dbReference type="GeneID" id="14541088"/>
<dbReference type="InterPro" id="IPR028889">
    <property type="entry name" value="USP"/>
</dbReference>
<accession>H8X797</accession>
<feature type="compositionally biased region" description="Low complexity" evidence="8">
    <location>
        <begin position="562"/>
        <end position="572"/>
    </location>
</feature>
<dbReference type="PANTHER" id="PTHR21646:SF24">
    <property type="entry name" value="UBIQUITIN CARBOXYL-TERMINAL HYDROLASE"/>
    <property type="match status" value="1"/>
</dbReference>
<feature type="region of interest" description="Disordered" evidence="8">
    <location>
        <begin position="533"/>
        <end position="578"/>
    </location>
</feature>
<feature type="region of interest" description="Disordered" evidence="8">
    <location>
        <begin position="476"/>
        <end position="521"/>
    </location>
</feature>
<feature type="region of interest" description="Disordered" evidence="8">
    <location>
        <begin position="294"/>
        <end position="364"/>
    </location>
</feature>
<dbReference type="HOGENOM" id="CLU_309271_0_0_1"/>
<feature type="region of interest" description="Disordered" evidence="8">
    <location>
        <begin position="904"/>
        <end position="924"/>
    </location>
</feature>
<dbReference type="eggNOG" id="KOG1868">
    <property type="taxonomic scope" value="Eukaryota"/>
</dbReference>
<feature type="compositionally biased region" description="Low complexity" evidence="8">
    <location>
        <begin position="491"/>
        <end position="504"/>
    </location>
</feature>
<evidence type="ECO:0000256" key="4">
    <source>
        <dbReference type="ARBA" id="ARBA00022670"/>
    </source>
</evidence>
<keyword evidence="6" id="KW-0378">Hydrolase</keyword>
<dbReference type="SUPFAM" id="SSF54001">
    <property type="entry name" value="Cysteine proteinases"/>
    <property type="match status" value="1"/>
</dbReference>
<dbReference type="EC" id="3.4.19.12" evidence="3"/>
<evidence type="ECO:0000259" key="9">
    <source>
        <dbReference type="PROSITE" id="PS50235"/>
    </source>
</evidence>
<name>H8X797_CANO9</name>
<dbReference type="PROSITE" id="PS00972">
    <property type="entry name" value="USP_1"/>
    <property type="match status" value="1"/>
</dbReference>
<dbReference type="Proteomes" id="UP000005018">
    <property type="component" value="Chromosome 5"/>
</dbReference>
<protein>
    <recommendedName>
        <fullName evidence="3">ubiquitinyl hydrolase 1</fullName>
        <ecNumber evidence="3">3.4.19.12</ecNumber>
    </recommendedName>
</protein>
<dbReference type="OrthoDB" id="292964at2759"/>
<dbReference type="RefSeq" id="XP_003870156.1">
    <property type="nucleotide sequence ID" value="XM_003870107.1"/>
</dbReference>
<gene>
    <name evidence="10" type="ORF">CORT_0E04390</name>
</gene>
<keyword evidence="11" id="KW-1185">Reference proteome</keyword>
<feature type="compositionally biased region" description="Polar residues" evidence="8">
    <location>
        <begin position="476"/>
        <end position="486"/>
    </location>
</feature>
<evidence type="ECO:0000313" key="10">
    <source>
        <dbReference type="EMBL" id="CCG24026.1"/>
    </source>
</evidence>
<comment type="catalytic activity">
    <reaction evidence="1">
        <text>Thiol-dependent hydrolysis of ester, thioester, amide, peptide and isopeptide bonds formed by the C-terminal Gly of ubiquitin (a 76-residue protein attached to proteins as an intracellular targeting signal).</text>
        <dbReference type="EC" id="3.4.19.12"/>
    </reaction>
</comment>
<dbReference type="AlphaFoldDB" id="H8X797"/>
<feature type="compositionally biased region" description="Polar residues" evidence="8">
    <location>
        <begin position="77"/>
        <end position="124"/>
    </location>
</feature>
<feature type="compositionally biased region" description="Polar residues" evidence="8">
    <location>
        <begin position="46"/>
        <end position="64"/>
    </location>
</feature>
<reference evidence="10 11" key="1">
    <citation type="journal article" date="2012" name="PLoS ONE">
        <title>Sequence and analysis of the genome of the pathogenic yeast Candida orthopsilosis.</title>
        <authorList>
            <person name="Riccombeni A."/>
            <person name="Vidanes G."/>
            <person name="Proux-Wera E."/>
            <person name="Wolfe K.H."/>
            <person name="Butler G."/>
        </authorList>
    </citation>
    <scope>NUCLEOTIDE SEQUENCE [LARGE SCALE GENOMIC DNA]</scope>
    <source>
        <strain evidence="10 11">Co 90-125</strain>
    </source>
</reference>
<dbReference type="Pfam" id="PF00443">
    <property type="entry name" value="UCH"/>
    <property type="match status" value="1"/>
</dbReference>
<feature type="compositionally biased region" description="Low complexity" evidence="8">
    <location>
        <begin position="1"/>
        <end position="20"/>
    </location>
</feature>
<feature type="domain" description="USP" evidence="9">
    <location>
        <begin position="648"/>
        <end position="1061"/>
    </location>
</feature>
<feature type="compositionally biased region" description="Basic and acidic residues" evidence="8">
    <location>
        <begin position="450"/>
        <end position="460"/>
    </location>
</feature>
<evidence type="ECO:0000256" key="6">
    <source>
        <dbReference type="ARBA" id="ARBA00022801"/>
    </source>
</evidence>
<evidence type="ECO:0000256" key="3">
    <source>
        <dbReference type="ARBA" id="ARBA00012759"/>
    </source>
</evidence>
<dbReference type="Gene3D" id="3.90.70.10">
    <property type="entry name" value="Cysteine proteinases"/>
    <property type="match status" value="1"/>
</dbReference>
<dbReference type="EMBL" id="HE681723">
    <property type="protein sequence ID" value="CCG24026.1"/>
    <property type="molecule type" value="Genomic_DNA"/>
</dbReference>
<feature type="compositionally biased region" description="Basic and acidic residues" evidence="8">
    <location>
        <begin position="433"/>
        <end position="443"/>
    </location>
</feature>
<evidence type="ECO:0000256" key="8">
    <source>
        <dbReference type="SAM" id="MobiDB-lite"/>
    </source>
</evidence>
<evidence type="ECO:0000313" key="11">
    <source>
        <dbReference type="Proteomes" id="UP000005018"/>
    </source>
</evidence>
<feature type="region of interest" description="Disordered" evidence="8">
    <location>
        <begin position="433"/>
        <end position="460"/>
    </location>
</feature>
<feature type="compositionally biased region" description="Polar residues" evidence="8">
    <location>
        <begin position="534"/>
        <end position="546"/>
    </location>
</feature>
<evidence type="ECO:0000256" key="5">
    <source>
        <dbReference type="ARBA" id="ARBA00022786"/>
    </source>
</evidence>
<dbReference type="InterPro" id="IPR038765">
    <property type="entry name" value="Papain-like_cys_pep_sf"/>
</dbReference>
<dbReference type="GO" id="GO:0016579">
    <property type="term" value="P:protein deubiquitination"/>
    <property type="evidence" value="ECO:0007669"/>
    <property type="project" value="InterPro"/>
</dbReference>